<dbReference type="OrthoDB" id="3024583at2759"/>
<sequence length="269" mass="29819">MEKPAFDRHSRRAVFRSKSLTRSLVPTHQAQLSSLSTGWTQDSGTLLISVVKKWLLLQIYSAGISVNSPNPDEDVVICTVFRNYDKNTGRHTLYLEGTVSPEISPCLHSRTSPNAVIDSFEGDYDGAAPGWLHAILHMPVFFLHDRAGFIGIFVNLALWPENLQANLSVAMIEWATAVSAGTWAASLPLGPRTPGKRTASHNYRPVRPCVKHNIYSRQESLALRDSSPICIMDGDYESDESEDGGYAAESDDEYIPYELEPLHPLDTCT</sequence>
<evidence type="ECO:0000313" key="2">
    <source>
        <dbReference type="Proteomes" id="UP000623467"/>
    </source>
</evidence>
<gene>
    <name evidence="1" type="ORF">MSAN_01749500</name>
</gene>
<accession>A0A8H6XX33</accession>
<protein>
    <submittedName>
        <fullName evidence="1">Uncharacterized protein</fullName>
    </submittedName>
</protein>
<keyword evidence="2" id="KW-1185">Reference proteome</keyword>
<dbReference type="EMBL" id="JACAZH010000017">
    <property type="protein sequence ID" value="KAF7347974.1"/>
    <property type="molecule type" value="Genomic_DNA"/>
</dbReference>
<organism evidence="1 2">
    <name type="scientific">Mycena sanguinolenta</name>
    <dbReference type="NCBI Taxonomy" id="230812"/>
    <lineage>
        <taxon>Eukaryota</taxon>
        <taxon>Fungi</taxon>
        <taxon>Dikarya</taxon>
        <taxon>Basidiomycota</taxon>
        <taxon>Agaricomycotina</taxon>
        <taxon>Agaricomycetes</taxon>
        <taxon>Agaricomycetidae</taxon>
        <taxon>Agaricales</taxon>
        <taxon>Marasmiineae</taxon>
        <taxon>Mycenaceae</taxon>
        <taxon>Mycena</taxon>
    </lineage>
</organism>
<proteinExistence type="predicted"/>
<evidence type="ECO:0000313" key="1">
    <source>
        <dbReference type="EMBL" id="KAF7347974.1"/>
    </source>
</evidence>
<dbReference type="Proteomes" id="UP000623467">
    <property type="component" value="Unassembled WGS sequence"/>
</dbReference>
<dbReference type="AlphaFoldDB" id="A0A8H6XX33"/>
<name>A0A8H6XX33_9AGAR</name>
<reference evidence="1" key="1">
    <citation type="submission" date="2020-05" db="EMBL/GenBank/DDBJ databases">
        <title>Mycena genomes resolve the evolution of fungal bioluminescence.</title>
        <authorList>
            <person name="Tsai I.J."/>
        </authorList>
    </citation>
    <scope>NUCLEOTIDE SEQUENCE</scope>
    <source>
        <strain evidence="1">160909Yilan</strain>
    </source>
</reference>
<comment type="caution">
    <text evidence="1">The sequence shown here is derived from an EMBL/GenBank/DDBJ whole genome shotgun (WGS) entry which is preliminary data.</text>
</comment>